<dbReference type="FunCoup" id="A0A804L4N4">
    <property type="interactions" value="1261"/>
</dbReference>
<dbReference type="GO" id="GO:0008418">
    <property type="term" value="F:protein-N-terminal asparagine amidohydrolase activity"/>
    <property type="evidence" value="ECO:0007669"/>
    <property type="project" value="UniProtKB-UniRule"/>
</dbReference>
<comment type="function">
    <text evidence="8">Mediates the side-chain deamidation of N-terminal glutamine residues to glutamate, an important step in N-end rule pathway of protein degradation. Conversion of the resulting N-terminal glutamine to glutamate renders the protein susceptible to arginylation, polyubiquitination and degradation as specified by the N-end rule. Does not act on substrates with internal or C-terminal glutamine and does not act on non-glutamine residues in any position.</text>
</comment>
<dbReference type="GO" id="GO:0005829">
    <property type="term" value="C:cytosol"/>
    <property type="evidence" value="ECO:0000318"/>
    <property type="project" value="GO_Central"/>
</dbReference>
<sequence>MADGDGLLEIQGRKRATQTASVSLPAPVPSPSMVPGASSLDIFSFTHTPNYCEENVYLLCKKLCEVGAADPMGADLFVVFISNEEKMVPLWHQKASIRNDGLVLWDYHVICIQVNASRRGKVFDLVWDLDSSLPFPSPINVYFSEAIQPMYSPNLVNSRLFRVVHAPLFLRCFASDRSHMKDDLGNWLALPPKYEPITSEDGTKNNLDKYIHMLAADVSANIQDLVHGVFSNEYGVLVGETMMEWFFSQIHQ</sequence>
<keyword evidence="12" id="KW-1185">Reference proteome</keyword>
<evidence type="ECO:0000313" key="10">
    <source>
        <dbReference type="EMBL" id="CAG1863671.1"/>
    </source>
</evidence>
<dbReference type="OMA" id="GWGTVYS"/>
<dbReference type="Gramene" id="Ma11_t05830.3">
    <property type="protein sequence ID" value="Ma11_p05830.3"/>
    <property type="gene ID" value="Ma11_g05830"/>
</dbReference>
<evidence type="ECO:0000256" key="7">
    <source>
        <dbReference type="ARBA" id="ARBA00048768"/>
    </source>
</evidence>
<dbReference type="EMBL" id="HG996475">
    <property type="protein sequence ID" value="CAG1863671.1"/>
    <property type="molecule type" value="Genomic_DNA"/>
</dbReference>
<keyword evidence="5 8" id="KW-0378">Hydrolase</keyword>
<gene>
    <name evidence="10" type="ORF">GSMUA_19570.1</name>
</gene>
<dbReference type="InterPro" id="IPR023128">
    <property type="entry name" value="Prot_N_Gln_amidohydro_ab_roll"/>
</dbReference>
<evidence type="ECO:0000256" key="2">
    <source>
        <dbReference type="ARBA" id="ARBA00011245"/>
    </source>
</evidence>
<protein>
    <recommendedName>
        <fullName evidence="4 8">Protein N-terminal glutamine amidohydrolase</fullName>
        <ecNumber evidence="3 8">3.5.1.122</ecNumber>
    </recommendedName>
    <alternativeName>
        <fullName evidence="6 8">Protein NH2-terminal glutamine deamidase</fullName>
    </alternativeName>
</protein>
<dbReference type="EC" id="3.5.1.122" evidence="3 8"/>
<dbReference type="AlphaFoldDB" id="A0A804L4N4"/>
<dbReference type="Pfam" id="PF09764">
    <property type="entry name" value="Nt_Gln_amidase"/>
    <property type="match status" value="1"/>
</dbReference>
<dbReference type="GO" id="GO:1901183">
    <property type="term" value="P:positive regulation of camalexin biosynthetic process"/>
    <property type="evidence" value="ECO:0007669"/>
    <property type="project" value="EnsemblPlants"/>
</dbReference>
<proteinExistence type="inferred from homology"/>
<dbReference type="GO" id="GO:0005634">
    <property type="term" value="C:nucleus"/>
    <property type="evidence" value="ECO:0000318"/>
    <property type="project" value="GO_Central"/>
</dbReference>
<evidence type="ECO:0000313" key="12">
    <source>
        <dbReference type="Proteomes" id="UP000012960"/>
    </source>
</evidence>
<evidence type="ECO:0000313" key="11">
    <source>
        <dbReference type="EnsemblPlants" id="Ma11_p05830.3"/>
    </source>
</evidence>
<feature type="domain" description="Protein N-terminal glutamine amidohydrolase alpha beta roll" evidence="9">
    <location>
        <begin position="47"/>
        <end position="239"/>
    </location>
</feature>
<evidence type="ECO:0000256" key="4">
    <source>
        <dbReference type="ARBA" id="ARBA00021247"/>
    </source>
</evidence>
<organism evidence="11 12">
    <name type="scientific">Musa acuminata subsp. malaccensis</name>
    <name type="common">Wild banana</name>
    <name type="synonym">Musa malaccensis</name>
    <dbReference type="NCBI Taxonomy" id="214687"/>
    <lineage>
        <taxon>Eukaryota</taxon>
        <taxon>Viridiplantae</taxon>
        <taxon>Streptophyta</taxon>
        <taxon>Embryophyta</taxon>
        <taxon>Tracheophyta</taxon>
        <taxon>Spermatophyta</taxon>
        <taxon>Magnoliopsida</taxon>
        <taxon>Liliopsida</taxon>
        <taxon>Zingiberales</taxon>
        <taxon>Musaceae</taxon>
        <taxon>Musa</taxon>
    </lineage>
</organism>
<dbReference type="Proteomes" id="UP000012960">
    <property type="component" value="Unplaced"/>
</dbReference>
<evidence type="ECO:0000256" key="3">
    <source>
        <dbReference type="ARBA" id="ARBA00012718"/>
    </source>
</evidence>
<evidence type="ECO:0000256" key="6">
    <source>
        <dbReference type="ARBA" id="ARBA00029677"/>
    </source>
</evidence>
<comment type="similarity">
    <text evidence="1 8">Belongs to the NTAQ1 family.</text>
</comment>
<dbReference type="EnsemblPlants" id="Ma11_t05830.3">
    <property type="protein sequence ID" value="Ma11_p05830.3"/>
    <property type="gene ID" value="Ma11_g05830"/>
</dbReference>
<reference evidence="11" key="2">
    <citation type="submission" date="2021-05" db="UniProtKB">
        <authorList>
            <consortium name="EnsemblPlants"/>
        </authorList>
    </citation>
    <scope>IDENTIFICATION</scope>
    <source>
        <strain evidence="11">subsp. malaccensis</strain>
    </source>
</reference>
<evidence type="ECO:0000256" key="1">
    <source>
        <dbReference type="ARBA" id="ARBA00008985"/>
    </source>
</evidence>
<evidence type="ECO:0000256" key="8">
    <source>
        <dbReference type="RuleBase" id="RU367082"/>
    </source>
</evidence>
<evidence type="ECO:0000259" key="9">
    <source>
        <dbReference type="Pfam" id="PF09764"/>
    </source>
</evidence>
<evidence type="ECO:0000256" key="5">
    <source>
        <dbReference type="ARBA" id="ARBA00022801"/>
    </source>
</evidence>
<dbReference type="PANTHER" id="PTHR13035:SF0">
    <property type="entry name" value="PROTEIN N-TERMINAL GLUTAMINE AMIDOHYDROLASE"/>
    <property type="match status" value="1"/>
</dbReference>
<dbReference type="InterPro" id="IPR039733">
    <property type="entry name" value="NTAQ1"/>
</dbReference>
<dbReference type="GO" id="GO:0042742">
    <property type="term" value="P:defense response to bacterium"/>
    <property type="evidence" value="ECO:0007669"/>
    <property type="project" value="EnsemblPlants"/>
</dbReference>
<accession>A0A804L4N4</accession>
<dbReference type="OrthoDB" id="191192at2759"/>
<dbReference type="InterPro" id="IPR037132">
    <property type="entry name" value="N_Gln_amidohydro_ab_roll_sf"/>
</dbReference>
<comment type="catalytic activity">
    <reaction evidence="7 8">
        <text>N-terminal L-glutaminyl-[protein] + H2O = N-terminal L-glutamyl-[protein] + NH4(+)</text>
        <dbReference type="Rhea" id="RHEA:50680"/>
        <dbReference type="Rhea" id="RHEA-COMP:12668"/>
        <dbReference type="Rhea" id="RHEA-COMP:12777"/>
        <dbReference type="ChEBI" id="CHEBI:15377"/>
        <dbReference type="ChEBI" id="CHEBI:28938"/>
        <dbReference type="ChEBI" id="CHEBI:64721"/>
        <dbReference type="ChEBI" id="CHEBI:64722"/>
        <dbReference type="EC" id="3.5.1.122"/>
    </reaction>
</comment>
<dbReference type="PANTHER" id="PTHR13035">
    <property type="entry name" value="PROTEIN N-TERMINAL GLUTAMINE AMIDOHYDROLASE"/>
    <property type="match status" value="1"/>
</dbReference>
<dbReference type="GO" id="GO:0070773">
    <property type="term" value="F:protein-N-terminal glutamine amidohydrolase activity"/>
    <property type="evidence" value="ECO:0000318"/>
    <property type="project" value="GO_Central"/>
</dbReference>
<comment type="subunit">
    <text evidence="2 8">Monomer.</text>
</comment>
<name>A0A804L4N4_MUSAM</name>
<dbReference type="Gene3D" id="3.10.620.10">
    <property type="entry name" value="Protein N-terminal glutamine amidohydrolase, alpha beta roll"/>
    <property type="match status" value="1"/>
</dbReference>
<reference evidence="10" key="1">
    <citation type="submission" date="2021-03" db="EMBL/GenBank/DDBJ databases">
        <authorList>
            <consortium name="Genoscope - CEA"/>
            <person name="William W."/>
        </authorList>
    </citation>
    <scope>NUCLEOTIDE SEQUENCE</scope>
    <source>
        <strain evidence="10">Doubled-haploid Pahang</strain>
    </source>
</reference>